<organism evidence="5 6">
    <name type="scientific">Polysphondylium violaceum</name>
    <dbReference type="NCBI Taxonomy" id="133409"/>
    <lineage>
        <taxon>Eukaryota</taxon>
        <taxon>Amoebozoa</taxon>
        <taxon>Evosea</taxon>
        <taxon>Eumycetozoa</taxon>
        <taxon>Dictyostelia</taxon>
        <taxon>Dictyosteliales</taxon>
        <taxon>Dictyosteliaceae</taxon>
        <taxon>Polysphondylium</taxon>
    </lineage>
</organism>
<dbReference type="Proteomes" id="UP000695562">
    <property type="component" value="Unassembled WGS sequence"/>
</dbReference>
<name>A0A8J4PVH0_9MYCE</name>
<dbReference type="OrthoDB" id="21110at2759"/>
<dbReference type="InterPro" id="IPR020864">
    <property type="entry name" value="MACPF"/>
</dbReference>
<reference evidence="5" key="1">
    <citation type="submission" date="2020-01" db="EMBL/GenBank/DDBJ databases">
        <title>Development of genomics and gene disruption for Polysphondylium violaceum indicates a role for the polyketide synthase stlB in stalk morphogenesis.</title>
        <authorList>
            <person name="Narita B."/>
            <person name="Kawabe Y."/>
            <person name="Kin K."/>
            <person name="Saito T."/>
            <person name="Gibbs R."/>
            <person name="Kuspa A."/>
            <person name="Muzny D."/>
            <person name="Queller D."/>
            <person name="Richards S."/>
            <person name="Strassman J."/>
            <person name="Sucgang R."/>
            <person name="Worley K."/>
            <person name="Schaap P."/>
        </authorList>
    </citation>
    <scope>NUCLEOTIDE SEQUENCE</scope>
    <source>
        <strain evidence="5">QSvi11</strain>
    </source>
</reference>
<gene>
    <name evidence="5" type="ORF">CYY_004395</name>
</gene>
<dbReference type="PANTHER" id="PTHR46096:SF3">
    <property type="entry name" value="PERFORIN-1"/>
    <property type="match status" value="1"/>
</dbReference>
<evidence type="ECO:0000256" key="2">
    <source>
        <dbReference type="SAM" id="SignalP"/>
    </source>
</evidence>
<evidence type="ECO:0008006" key="7">
    <source>
        <dbReference type="Google" id="ProtNLM"/>
    </source>
</evidence>
<evidence type="ECO:0000313" key="5">
    <source>
        <dbReference type="EMBL" id="KAF2074301.1"/>
    </source>
</evidence>
<feature type="signal peptide" evidence="2">
    <location>
        <begin position="1"/>
        <end position="19"/>
    </location>
</feature>
<dbReference type="SUPFAM" id="SSF51126">
    <property type="entry name" value="Pectin lyase-like"/>
    <property type="match status" value="1"/>
</dbReference>
<dbReference type="InterPro" id="IPR011050">
    <property type="entry name" value="Pectin_lyase_fold/virulence"/>
</dbReference>
<evidence type="ECO:0000313" key="6">
    <source>
        <dbReference type="Proteomes" id="UP000695562"/>
    </source>
</evidence>
<dbReference type="GO" id="GO:0051607">
    <property type="term" value="P:defense response to virus"/>
    <property type="evidence" value="ECO:0007669"/>
    <property type="project" value="TreeGrafter"/>
</dbReference>
<evidence type="ECO:0000259" key="3">
    <source>
        <dbReference type="PROSITE" id="PS51412"/>
    </source>
</evidence>
<dbReference type="Pfam" id="PF01823">
    <property type="entry name" value="MACPF"/>
    <property type="match status" value="1"/>
</dbReference>
<feature type="chain" id="PRO_5035239339" description="MACPF domain-containing protein" evidence="2">
    <location>
        <begin position="20"/>
        <end position="1132"/>
    </location>
</feature>
<dbReference type="AlphaFoldDB" id="A0A8J4PVH0"/>
<evidence type="ECO:0000256" key="1">
    <source>
        <dbReference type="ARBA" id="ARBA00022729"/>
    </source>
</evidence>
<feature type="domain" description="PA14" evidence="4">
    <location>
        <begin position="309"/>
        <end position="457"/>
    </location>
</feature>
<dbReference type="PROSITE" id="PS51412">
    <property type="entry name" value="MACPF_2"/>
    <property type="match status" value="1"/>
</dbReference>
<keyword evidence="1 2" id="KW-0732">Signal</keyword>
<keyword evidence="6" id="KW-1185">Reference proteome</keyword>
<sequence>MRYLILTFLISSLINLILGLDASTNPTFYLSSNSLCQSECGSEEKPFSTFREAINTLSALKLDSIVLLVDQGEYYGQDNQQINIDFNLEIRSKNPNYKTIIDCQSTSYAFKAIGSTTLLIKGFIIKNCVAFKGGAIYTENQETTLENIIFMSNSAQLGSAVFSSAEVLDIKSCLFLSNLGSSSIIEINQSFSKISNSRFVNNLVKDIQCGPMATRVDSTESYFTSSCSSACEMYDQINSGSLCNNTITSGLSDCNLDGICDLFIETNENCPSDCTADQVLDQQFCNINGICEPTLGESFKNCPIDCVAELVPGWKFEKFDYEISKPKQTFTNYSNPIEIDFLSFPSIIALIGKGKVLISGKLSSKLSITETRDYYFKLQTSNLATIVYLDGRVLFDNFFKTNGDENQMTFERKLLLSSEKPHFIEVYFTATNDFQRELDLFWRTSSQDEFSLIPSSFISLIEKIECGDGICNEEPSTCLIDCHDQFEPNCSPTSPALPLQSYYYPIQDTIGTLLNTQYLSTLPGIKYMSQGIDLSTGKSKPTALFAHTYCDETSFSVVHFHYRDTVYTVPPGVNAQISPQCTSDSTMKFFSSASAFSKNEAEKWGISNNINGNYKAVTVAVSYGHSENSKKANETQDNFDRNFYQSTVLCKMYKINMVEPYRWNPRFIQDIGNAYYEHEDAQYAKNMTTENMIKVINNYGSGFYKSATLGGKLEQLTSIENSYLQKVSSYEIEKNNNYALAVSVSAGIFKGKASQRGSIDKSTSQAQMEEYIKNSKRSTLTVVGGAPGSYGEEEPNAFETWTNSLDKLPAPIEGAIGFVSDILPSSWYFKGGFNVKEIWEEAEQRIFKGLLKQLKFKYTNPKDASIDSLINSLGKTQGLYVLIGCSFNSASKPVKVKIENQATPFGFTKDVLFATPADKSFSLFGLDLNDEQGLRSIQFIGSNGNPIVLSSCDEFKLISTLSTRQYRMRPAGSKFVNSKPPPNELTIQFTDFKVDAPCADFYCGGLKRTIFGSHGKYTDALISGTFAPTILPKYLGDIIGISFHFFGDAFDKFSIPKYYQYTVSFKSVLISQTCPDDMKFGCIPNKVILDNQIGYTKTYETWRIPSRSELDHFQFVVNHTSSAYISIDPFGI</sequence>
<dbReference type="GO" id="GO:0022829">
    <property type="term" value="F:wide pore channel activity"/>
    <property type="evidence" value="ECO:0007669"/>
    <property type="project" value="TreeGrafter"/>
</dbReference>
<protein>
    <recommendedName>
        <fullName evidence="7">MACPF domain-containing protein</fullName>
    </recommendedName>
</protein>
<dbReference type="GO" id="GO:0016020">
    <property type="term" value="C:membrane"/>
    <property type="evidence" value="ECO:0007669"/>
    <property type="project" value="TreeGrafter"/>
</dbReference>
<dbReference type="PROSITE" id="PS51820">
    <property type="entry name" value="PA14"/>
    <property type="match status" value="1"/>
</dbReference>
<dbReference type="EMBL" id="AJWJ01000154">
    <property type="protein sequence ID" value="KAF2074301.1"/>
    <property type="molecule type" value="Genomic_DNA"/>
</dbReference>
<dbReference type="InterPro" id="IPR052784">
    <property type="entry name" value="Perforin-1_pore-forming"/>
</dbReference>
<proteinExistence type="predicted"/>
<dbReference type="InterPro" id="IPR037524">
    <property type="entry name" value="PA14/GLEYA"/>
</dbReference>
<accession>A0A8J4PVH0</accession>
<comment type="caution">
    <text evidence="5">The sequence shown here is derived from an EMBL/GenBank/DDBJ whole genome shotgun (WGS) entry which is preliminary data.</text>
</comment>
<evidence type="ECO:0000259" key="4">
    <source>
        <dbReference type="PROSITE" id="PS51820"/>
    </source>
</evidence>
<dbReference type="PANTHER" id="PTHR46096">
    <property type="entry name" value="PERFORIN-1"/>
    <property type="match status" value="1"/>
</dbReference>
<feature type="domain" description="MACPF" evidence="3">
    <location>
        <begin position="511"/>
        <end position="858"/>
    </location>
</feature>